<proteinExistence type="predicted"/>
<evidence type="ECO:0000259" key="3">
    <source>
        <dbReference type="Pfam" id="PF07883"/>
    </source>
</evidence>
<gene>
    <name evidence="4" type="ORF">SAMN04324258_2008</name>
</gene>
<dbReference type="AlphaFoldDB" id="A0A1T5KAY4"/>
<feature type="region of interest" description="Disordered" evidence="2">
    <location>
        <begin position="110"/>
        <end position="134"/>
    </location>
</feature>
<dbReference type="EMBL" id="FUZQ01000003">
    <property type="protein sequence ID" value="SKC60804.1"/>
    <property type="molecule type" value="Genomic_DNA"/>
</dbReference>
<accession>A0A1T5KAY4</accession>
<dbReference type="RefSeq" id="WP_079574000.1">
    <property type="nucleotide sequence ID" value="NZ_FUZQ01000003.1"/>
</dbReference>
<dbReference type="InterPro" id="IPR013096">
    <property type="entry name" value="Cupin_2"/>
</dbReference>
<feature type="compositionally biased region" description="Low complexity" evidence="2">
    <location>
        <begin position="122"/>
        <end position="134"/>
    </location>
</feature>
<evidence type="ECO:0000313" key="5">
    <source>
        <dbReference type="Proteomes" id="UP000189777"/>
    </source>
</evidence>
<evidence type="ECO:0000256" key="1">
    <source>
        <dbReference type="ARBA" id="ARBA00022723"/>
    </source>
</evidence>
<dbReference type="InterPro" id="IPR051610">
    <property type="entry name" value="GPI/OXD"/>
</dbReference>
<dbReference type="PANTHER" id="PTHR35848:SF6">
    <property type="entry name" value="CUPIN TYPE-2 DOMAIN-CONTAINING PROTEIN"/>
    <property type="match status" value="1"/>
</dbReference>
<dbReference type="GO" id="GO:0016853">
    <property type="term" value="F:isomerase activity"/>
    <property type="evidence" value="ECO:0007669"/>
    <property type="project" value="UniProtKB-KW"/>
</dbReference>
<keyword evidence="1" id="KW-0479">Metal-binding</keyword>
<dbReference type="InterPro" id="IPR014710">
    <property type="entry name" value="RmlC-like_jellyroll"/>
</dbReference>
<dbReference type="InterPro" id="IPR011051">
    <property type="entry name" value="RmlC_Cupin_sf"/>
</dbReference>
<keyword evidence="4" id="KW-0413">Isomerase</keyword>
<reference evidence="4 5" key="1">
    <citation type="submission" date="2017-02" db="EMBL/GenBank/DDBJ databases">
        <authorList>
            <person name="Peterson S.W."/>
        </authorList>
    </citation>
    <scope>NUCLEOTIDE SEQUENCE [LARGE SCALE GENOMIC DNA]</scope>
    <source>
        <strain evidence="4 5">DSM 21481</strain>
    </source>
</reference>
<feature type="domain" description="Cupin type-2" evidence="3">
    <location>
        <begin position="33"/>
        <end position="100"/>
    </location>
</feature>
<protein>
    <submittedName>
        <fullName evidence="4">Mannose-6-phosphate isomerase, cupin superfamily</fullName>
    </submittedName>
</protein>
<dbReference type="PANTHER" id="PTHR35848">
    <property type="entry name" value="OXALATE-BINDING PROTEIN"/>
    <property type="match status" value="1"/>
</dbReference>
<keyword evidence="5" id="KW-1185">Reference proteome</keyword>
<evidence type="ECO:0000256" key="2">
    <source>
        <dbReference type="SAM" id="MobiDB-lite"/>
    </source>
</evidence>
<evidence type="ECO:0000313" key="4">
    <source>
        <dbReference type="EMBL" id="SKC60804.1"/>
    </source>
</evidence>
<dbReference type="SUPFAM" id="SSF51182">
    <property type="entry name" value="RmlC-like cupins"/>
    <property type="match status" value="1"/>
</dbReference>
<dbReference type="Pfam" id="PF07883">
    <property type="entry name" value="Cupin_2"/>
    <property type="match status" value="1"/>
</dbReference>
<dbReference type="OrthoDB" id="122936at2"/>
<dbReference type="GO" id="GO:0046872">
    <property type="term" value="F:metal ion binding"/>
    <property type="evidence" value="ECO:0007669"/>
    <property type="project" value="UniProtKB-KW"/>
</dbReference>
<sequence length="134" mass="14468">MAAVVPADSIRIPGSRTLRFEGRHHGSEVSFFLVTNDPGQGPDLHRHPYSETWSVLEGEATIRIGAETVVARTGDTAVVGPDVWHGFTNTGTGVLRMVCIHASATMVQQMRDEASPEAAAPTQTQTQTQTQESR</sequence>
<dbReference type="STRING" id="526729.SAMN04324258_2008"/>
<name>A0A1T5KAY4_9MICO</name>
<dbReference type="Gene3D" id="2.60.120.10">
    <property type="entry name" value="Jelly Rolls"/>
    <property type="match status" value="1"/>
</dbReference>
<organism evidence="4 5">
    <name type="scientific">Krasilnikoviella flava</name>
    <dbReference type="NCBI Taxonomy" id="526729"/>
    <lineage>
        <taxon>Bacteria</taxon>
        <taxon>Bacillati</taxon>
        <taxon>Actinomycetota</taxon>
        <taxon>Actinomycetes</taxon>
        <taxon>Micrococcales</taxon>
        <taxon>Promicromonosporaceae</taxon>
        <taxon>Krasilnikoviella</taxon>
    </lineage>
</organism>
<dbReference type="Proteomes" id="UP000189777">
    <property type="component" value="Unassembled WGS sequence"/>
</dbReference>